<organism evidence="2">
    <name type="scientific">Athelia psychrophila</name>
    <dbReference type="NCBI Taxonomy" id="1759441"/>
    <lineage>
        <taxon>Eukaryota</taxon>
        <taxon>Fungi</taxon>
        <taxon>Dikarya</taxon>
        <taxon>Basidiomycota</taxon>
        <taxon>Agaricomycotina</taxon>
        <taxon>Agaricomycetes</taxon>
        <taxon>Agaricomycetidae</taxon>
        <taxon>Atheliales</taxon>
        <taxon>Atheliaceae</taxon>
        <taxon>Athelia</taxon>
    </lineage>
</organism>
<dbReference type="Gene3D" id="3.30.1490.20">
    <property type="entry name" value="ATP-grasp fold, A domain"/>
    <property type="match status" value="1"/>
</dbReference>
<sequence length="140" mass="15487">MPVPGWPDASLTSQRGTGNARHGQVSLYTSLIYNPLNTHIHPGYSFFSGRFVFTSLFFSPHMTHTLALHPTLYALLQMRSPATSPSRRAFRSLEGNMGNLERMFVEDGIRYSVMIDALNGGGRRGMRVVSAEEGVGEARL</sequence>
<name>A0A167VLZ4_9AGAM</name>
<dbReference type="EMBL" id="KV417858">
    <property type="protein sequence ID" value="KZP05156.1"/>
    <property type="molecule type" value="Genomic_DNA"/>
</dbReference>
<dbReference type="GO" id="GO:0005524">
    <property type="term" value="F:ATP binding"/>
    <property type="evidence" value="ECO:0007669"/>
    <property type="project" value="InterPro"/>
</dbReference>
<reference evidence="2" key="1">
    <citation type="journal article" date="2016" name="Mol. Biol. Evol.">
        <title>Comparative Genomics of Early-Diverging Mushroom-Forming Fungi Provides Insights into the Origins of Lignocellulose Decay Capabilities.</title>
        <authorList>
            <person name="Nagy L.G."/>
            <person name="Riley R."/>
            <person name="Tritt A."/>
            <person name="Adam C."/>
            <person name="Daum C."/>
            <person name="Floudas D."/>
            <person name="Sun H."/>
            <person name="Yadav J.S."/>
            <person name="Pangilinan J."/>
            <person name="Larsson K.H."/>
            <person name="Matsuura K."/>
            <person name="Barry K."/>
            <person name="Labutti K."/>
            <person name="Kuo R."/>
            <person name="Ohm R.A."/>
            <person name="Bhattacharya S.S."/>
            <person name="Shirouzu T."/>
            <person name="Yoshinaga Y."/>
            <person name="Martin F.M."/>
            <person name="Grigoriev I.V."/>
            <person name="Hibbett D.S."/>
        </authorList>
    </citation>
    <scope>NUCLEOTIDE SEQUENCE [LARGE SCALE GENOMIC DNA]</scope>
    <source>
        <strain evidence="2">CBS 109695</strain>
    </source>
</reference>
<evidence type="ECO:0000313" key="2">
    <source>
        <dbReference type="EMBL" id="KZP05156.1"/>
    </source>
</evidence>
<proteinExistence type="predicted"/>
<gene>
    <name evidence="2" type="ORF">FIBSPDRAFT_967524</name>
</gene>
<dbReference type="InterPro" id="IPR013815">
    <property type="entry name" value="ATP_grasp_subdomain_1"/>
</dbReference>
<evidence type="ECO:0000256" key="1">
    <source>
        <dbReference type="SAM" id="MobiDB-lite"/>
    </source>
</evidence>
<protein>
    <submittedName>
        <fullName evidence="2">Uncharacterized protein</fullName>
    </submittedName>
</protein>
<accession>A0A167VLZ4</accession>
<feature type="region of interest" description="Disordered" evidence="1">
    <location>
        <begin position="1"/>
        <end position="20"/>
    </location>
</feature>
<dbReference type="AlphaFoldDB" id="A0A167VLZ4"/>